<evidence type="ECO:0000313" key="2">
    <source>
        <dbReference type="Proteomes" id="UP000004982"/>
    </source>
</evidence>
<gene>
    <name evidence="1" type="ORF">HMPREF9418_0352</name>
</gene>
<reference evidence="1 2" key="1">
    <citation type="submission" date="2011-05" db="EMBL/GenBank/DDBJ databases">
        <authorList>
            <person name="Muzny D."/>
            <person name="Qin X."/>
            <person name="Deng J."/>
            <person name="Jiang H."/>
            <person name="Liu Y."/>
            <person name="Qu J."/>
            <person name="Song X.-Z."/>
            <person name="Zhang L."/>
            <person name="Thornton R."/>
            <person name="Coyle M."/>
            <person name="Francisco L."/>
            <person name="Jackson L."/>
            <person name="Javaid M."/>
            <person name="Korchina V."/>
            <person name="Kovar C."/>
            <person name="Mata R."/>
            <person name="Mathew T."/>
            <person name="Ngo R."/>
            <person name="Nguyen L."/>
            <person name="Nguyen N."/>
            <person name="Okwuonu G."/>
            <person name="Ongeri F."/>
            <person name="Pham C."/>
            <person name="Simmons D."/>
            <person name="Wilczek-Boney K."/>
            <person name="Hale W."/>
            <person name="Jakkamsetti A."/>
            <person name="Pham P."/>
            <person name="Ruth R."/>
            <person name="San Lucas F."/>
            <person name="Warren J."/>
            <person name="Zhang J."/>
            <person name="Zhao Z."/>
            <person name="Zhou C."/>
            <person name="Zhu D."/>
            <person name="Lee S."/>
            <person name="Bess C."/>
            <person name="Blankenburg K."/>
            <person name="Forbes L."/>
            <person name="Fu Q."/>
            <person name="Gubbala S."/>
            <person name="Hirani K."/>
            <person name="Jayaseelan J.C."/>
            <person name="Lara F."/>
            <person name="Munidasa M."/>
            <person name="Palculict T."/>
            <person name="Patil S."/>
            <person name="Pu L.-L."/>
            <person name="Saada N."/>
            <person name="Tang L."/>
            <person name="Weissenberger G."/>
            <person name="Zhu Y."/>
            <person name="Hemphill L."/>
            <person name="Shang Y."/>
            <person name="Youmans B."/>
            <person name="Ayvaz T."/>
            <person name="Ross M."/>
            <person name="Santibanez J."/>
            <person name="Aqrawi P."/>
            <person name="Gross S."/>
            <person name="Joshi V."/>
            <person name="Fowler G."/>
            <person name="Nazareth L."/>
            <person name="Reid J."/>
            <person name="Worley K."/>
            <person name="Petrosino J."/>
            <person name="Highlander S."/>
            <person name="Gibbs R."/>
        </authorList>
    </citation>
    <scope>NUCLEOTIDE SEQUENCE [LARGE SCALE GENOMIC DNA]</scope>
    <source>
        <strain evidence="1 2">ATCC 33926</strain>
    </source>
</reference>
<dbReference type="EMBL" id="AFQE01000022">
    <property type="protein sequence ID" value="EGQ78127.1"/>
    <property type="molecule type" value="Genomic_DNA"/>
</dbReference>
<dbReference type="AlphaFoldDB" id="A0AA36ULV3"/>
<accession>A0AA36ULV3</accession>
<dbReference type="Proteomes" id="UP000004982">
    <property type="component" value="Unassembled WGS sequence"/>
</dbReference>
<organism evidence="1 2">
    <name type="scientific">Neisseria macacae ATCC 33926</name>
    <dbReference type="NCBI Taxonomy" id="997348"/>
    <lineage>
        <taxon>Bacteria</taxon>
        <taxon>Pseudomonadati</taxon>
        <taxon>Pseudomonadota</taxon>
        <taxon>Betaproteobacteria</taxon>
        <taxon>Neisseriales</taxon>
        <taxon>Neisseriaceae</taxon>
        <taxon>Neisseria</taxon>
    </lineage>
</organism>
<sequence>MAKSGRLKNGFRIFRRPVVRCFGLVEEMALGRSASALLIYTVANEQGALR</sequence>
<protein>
    <submittedName>
        <fullName evidence="1">Uncharacterized protein</fullName>
    </submittedName>
</protein>
<evidence type="ECO:0000313" key="1">
    <source>
        <dbReference type="EMBL" id="EGQ78127.1"/>
    </source>
</evidence>
<name>A0AA36ULV3_9NEIS</name>
<proteinExistence type="predicted"/>
<comment type="caution">
    <text evidence="1">The sequence shown here is derived from an EMBL/GenBank/DDBJ whole genome shotgun (WGS) entry which is preliminary data.</text>
</comment>